<feature type="domain" description="HTH tetR-type" evidence="5">
    <location>
        <begin position="13"/>
        <end position="73"/>
    </location>
</feature>
<dbReference type="InterPro" id="IPR009057">
    <property type="entry name" value="Homeodomain-like_sf"/>
</dbReference>
<dbReference type="InterPro" id="IPR041479">
    <property type="entry name" value="TetR_CgmR_C"/>
</dbReference>
<accession>A0A916VK18</accession>
<dbReference type="Gene3D" id="1.10.357.10">
    <property type="entry name" value="Tetracycline Repressor, domain 2"/>
    <property type="match status" value="1"/>
</dbReference>
<dbReference type="InterPro" id="IPR001647">
    <property type="entry name" value="HTH_TetR"/>
</dbReference>
<keyword evidence="1" id="KW-0805">Transcription regulation</keyword>
<dbReference type="PANTHER" id="PTHR30055:SF234">
    <property type="entry name" value="HTH-TYPE TRANSCRIPTIONAL REGULATOR BETI"/>
    <property type="match status" value="1"/>
</dbReference>
<evidence type="ECO:0000256" key="3">
    <source>
        <dbReference type="ARBA" id="ARBA00023163"/>
    </source>
</evidence>
<evidence type="ECO:0000256" key="4">
    <source>
        <dbReference type="PROSITE-ProRule" id="PRU00335"/>
    </source>
</evidence>
<gene>
    <name evidence="6" type="ORF">GCM10011403_27800</name>
</gene>
<proteinExistence type="predicted"/>
<dbReference type="OrthoDB" id="6860332at2"/>
<name>A0A916VK18_9GAMM</name>
<dbReference type="InterPro" id="IPR050109">
    <property type="entry name" value="HTH-type_TetR-like_transc_reg"/>
</dbReference>
<dbReference type="GO" id="GO:0000976">
    <property type="term" value="F:transcription cis-regulatory region binding"/>
    <property type="evidence" value="ECO:0007669"/>
    <property type="project" value="TreeGrafter"/>
</dbReference>
<dbReference type="RefSeq" id="WP_068810579.1">
    <property type="nucleotide sequence ID" value="NZ_BMIY01000013.1"/>
</dbReference>
<dbReference type="Pfam" id="PF17937">
    <property type="entry name" value="TetR_C_28"/>
    <property type="match status" value="1"/>
</dbReference>
<evidence type="ECO:0000256" key="1">
    <source>
        <dbReference type="ARBA" id="ARBA00023015"/>
    </source>
</evidence>
<dbReference type="Proteomes" id="UP000627715">
    <property type="component" value="Unassembled WGS sequence"/>
</dbReference>
<keyword evidence="7" id="KW-1185">Reference proteome</keyword>
<dbReference type="PANTHER" id="PTHR30055">
    <property type="entry name" value="HTH-TYPE TRANSCRIPTIONAL REGULATOR RUTR"/>
    <property type="match status" value="1"/>
</dbReference>
<reference evidence="6" key="2">
    <citation type="submission" date="2020-09" db="EMBL/GenBank/DDBJ databases">
        <authorList>
            <person name="Sun Q."/>
            <person name="Zhou Y."/>
        </authorList>
    </citation>
    <scope>NUCLEOTIDE SEQUENCE</scope>
    <source>
        <strain evidence="6">CGMCC 1.15425</strain>
    </source>
</reference>
<dbReference type="AlphaFoldDB" id="A0A916VK18"/>
<evidence type="ECO:0000256" key="2">
    <source>
        <dbReference type="ARBA" id="ARBA00023125"/>
    </source>
</evidence>
<keyword evidence="3" id="KW-0804">Transcription</keyword>
<protein>
    <submittedName>
        <fullName evidence="6">TetR family transcriptional regulator</fullName>
    </submittedName>
</protein>
<organism evidence="6 7">
    <name type="scientific">Pseudohongiella nitratireducens</name>
    <dbReference type="NCBI Taxonomy" id="1768907"/>
    <lineage>
        <taxon>Bacteria</taxon>
        <taxon>Pseudomonadati</taxon>
        <taxon>Pseudomonadota</taxon>
        <taxon>Gammaproteobacteria</taxon>
        <taxon>Pseudomonadales</taxon>
        <taxon>Pseudohongiellaceae</taxon>
        <taxon>Pseudohongiella</taxon>
    </lineage>
</organism>
<dbReference type="PRINTS" id="PR00455">
    <property type="entry name" value="HTHTETR"/>
</dbReference>
<evidence type="ECO:0000259" key="5">
    <source>
        <dbReference type="PROSITE" id="PS50977"/>
    </source>
</evidence>
<dbReference type="GO" id="GO:0003700">
    <property type="term" value="F:DNA-binding transcription factor activity"/>
    <property type="evidence" value="ECO:0007669"/>
    <property type="project" value="TreeGrafter"/>
</dbReference>
<keyword evidence="2 4" id="KW-0238">DNA-binding</keyword>
<dbReference type="Pfam" id="PF00440">
    <property type="entry name" value="TetR_N"/>
    <property type="match status" value="1"/>
</dbReference>
<dbReference type="PROSITE" id="PS50977">
    <property type="entry name" value="HTH_TETR_2"/>
    <property type="match status" value="1"/>
</dbReference>
<reference evidence="6" key="1">
    <citation type="journal article" date="2014" name="Int. J. Syst. Evol. Microbiol.">
        <title>Complete genome sequence of Corynebacterium casei LMG S-19264T (=DSM 44701T), isolated from a smear-ripened cheese.</title>
        <authorList>
            <consortium name="US DOE Joint Genome Institute (JGI-PGF)"/>
            <person name="Walter F."/>
            <person name="Albersmeier A."/>
            <person name="Kalinowski J."/>
            <person name="Ruckert C."/>
        </authorList>
    </citation>
    <scope>NUCLEOTIDE SEQUENCE</scope>
    <source>
        <strain evidence="6">CGMCC 1.15425</strain>
    </source>
</reference>
<sequence>MTDIQQTNSRKNGSSRDDILDAAQRVAGREGAANLTLEKVAKECGLSKGGLLYNFRSKDALLEGMMERLLEQNEAMMASESSALEGEKNVTVRSLLRCIACHQTADPQVYLSIIAASVQSPELLEPIKEKLSRYYEEMVKESSDPTMTLLLWAAADGLLLHNVLGIAPYSNATRNELFQRLLSLSEELT</sequence>
<comment type="caution">
    <text evidence="6">The sequence shown here is derived from an EMBL/GenBank/DDBJ whole genome shotgun (WGS) entry which is preliminary data.</text>
</comment>
<evidence type="ECO:0000313" key="6">
    <source>
        <dbReference type="EMBL" id="GFZ82614.1"/>
    </source>
</evidence>
<feature type="DNA-binding region" description="H-T-H motif" evidence="4">
    <location>
        <begin position="36"/>
        <end position="55"/>
    </location>
</feature>
<dbReference type="EMBL" id="BMIY01000013">
    <property type="protein sequence ID" value="GFZ82614.1"/>
    <property type="molecule type" value="Genomic_DNA"/>
</dbReference>
<dbReference type="SUPFAM" id="SSF46689">
    <property type="entry name" value="Homeodomain-like"/>
    <property type="match status" value="1"/>
</dbReference>
<evidence type="ECO:0000313" key="7">
    <source>
        <dbReference type="Proteomes" id="UP000627715"/>
    </source>
</evidence>